<evidence type="ECO:0000313" key="4">
    <source>
        <dbReference type="EMBL" id="MBP1996188.1"/>
    </source>
</evidence>
<dbReference type="InterPro" id="IPR007137">
    <property type="entry name" value="DUF348"/>
</dbReference>
<evidence type="ECO:0000313" key="5">
    <source>
        <dbReference type="Proteomes" id="UP001519287"/>
    </source>
</evidence>
<dbReference type="EMBL" id="JAGGLB010000045">
    <property type="protein sequence ID" value="MBP1996188.1"/>
    <property type="molecule type" value="Genomic_DNA"/>
</dbReference>
<evidence type="ECO:0000259" key="3">
    <source>
        <dbReference type="PROSITE" id="PS51109"/>
    </source>
</evidence>
<protein>
    <submittedName>
        <fullName evidence="4">Uncharacterized protein YabE (DUF348 family)/3D (Asp-Asp-Asp) domain-containing protein</fullName>
    </submittedName>
</protein>
<keyword evidence="2" id="KW-1133">Transmembrane helix</keyword>
<comment type="caution">
    <text evidence="4">The sequence shown here is derived from an EMBL/GenBank/DDBJ whole genome shotgun (WGS) entry which is preliminary data.</text>
</comment>
<dbReference type="Gene3D" id="2.40.40.10">
    <property type="entry name" value="RlpA-like domain"/>
    <property type="match status" value="1"/>
</dbReference>
<evidence type="ECO:0000256" key="1">
    <source>
        <dbReference type="ARBA" id="ARBA00022729"/>
    </source>
</evidence>
<dbReference type="Pfam" id="PF06725">
    <property type="entry name" value="3D"/>
    <property type="match status" value="1"/>
</dbReference>
<accession>A0ABS4J8L8</accession>
<dbReference type="InterPro" id="IPR036908">
    <property type="entry name" value="RlpA-like_sf"/>
</dbReference>
<organism evidence="4 5">
    <name type="scientific">Paenibacillus eucommiae</name>
    <dbReference type="NCBI Taxonomy" id="1355755"/>
    <lineage>
        <taxon>Bacteria</taxon>
        <taxon>Bacillati</taxon>
        <taxon>Bacillota</taxon>
        <taxon>Bacilli</taxon>
        <taxon>Bacillales</taxon>
        <taxon>Paenibacillaceae</taxon>
        <taxon>Paenibacillus</taxon>
    </lineage>
</organism>
<dbReference type="Pfam" id="PF03990">
    <property type="entry name" value="DUF348"/>
    <property type="match status" value="2"/>
</dbReference>
<dbReference type="Proteomes" id="UP001519287">
    <property type="component" value="Unassembled WGS sequence"/>
</dbReference>
<reference evidence="4 5" key="1">
    <citation type="submission" date="2021-03" db="EMBL/GenBank/DDBJ databases">
        <title>Genomic Encyclopedia of Type Strains, Phase IV (KMG-IV): sequencing the most valuable type-strain genomes for metagenomic binning, comparative biology and taxonomic classification.</title>
        <authorList>
            <person name="Goeker M."/>
        </authorList>
    </citation>
    <scope>NUCLEOTIDE SEQUENCE [LARGE SCALE GENOMIC DNA]</scope>
    <source>
        <strain evidence="4 5">DSM 26048</strain>
    </source>
</reference>
<dbReference type="RefSeq" id="WP_312894983.1">
    <property type="nucleotide sequence ID" value="NZ_JAGGLB010000045.1"/>
</dbReference>
<dbReference type="InterPro" id="IPR051933">
    <property type="entry name" value="Resuscitation_pf_RpfB"/>
</dbReference>
<dbReference type="SUPFAM" id="SSF50685">
    <property type="entry name" value="Barwin-like endoglucanases"/>
    <property type="match status" value="1"/>
</dbReference>
<gene>
    <name evidence="4" type="ORF">J2Z66_007832</name>
</gene>
<dbReference type="Pfam" id="PF07501">
    <property type="entry name" value="G5"/>
    <property type="match status" value="1"/>
</dbReference>
<dbReference type="InterPro" id="IPR011098">
    <property type="entry name" value="G5_dom"/>
</dbReference>
<dbReference type="SMART" id="SM01208">
    <property type="entry name" value="G5"/>
    <property type="match status" value="1"/>
</dbReference>
<name>A0ABS4J8L8_9BACL</name>
<feature type="transmembrane region" description="Helical" evidence="2">
    <location>
        <begin position="30"/>
        <end position="51"/>
    </location>
</feature>
<feature type="domain" description="G5" evidence="3">
    <location>
        <begin position="165"/>
        <end position="245"/>
    </location>
</feature>
<evidence type="ECO:0000256" key="2">
    <source>
        <dbReference type="SAM" id="Phobius"/>
    </source>
</evidence>
<keyword evidence="2" id="KW-0472">Membrane</keyword>
<dbReference type="Gene3D" id="2.20.230.10">
    <property type="entry name" value="Resuscitation-promoting factor rpfb"/>
    <property type="match status" value="1"/>
</dbReference>
<dbReference type="InterPro" id="IPR059180">
    <property type="entry name" value="3D_YorM"/>
</dbReference>
<dbReference type="PANTHER" id="PTHR39160:SF4">
    <property type="entry name" value="RESUSCITATION-PROMOTING FACTOR RPFB"/>
    <property type="match status" value="1"/>
</dbReference>
<dbReference type="PROSITE" id="PS51109">
    <property type="entry name" value="G5"/>
    <property type="match status" value="1"/>
</dbReference>
<keyword evidence="2" id="KW-0812">Transmembrane</keyword>
<keyword evidence="1" id="KW-0732">Signal</keyword>
<dbReference type="CDD" id="cd14667">
    <property type="entry name" value="3D_containing_proteins"/>
    <property type="match status" value="1"/>
</dbReference>
<dbReference type="InterPro" id="IPR010611">
    <property type="entry name" value="3D_dom"/>
</dbReference>
<dbReference type="PANTHER" id="PTHR39160">
    <property type="entry name" value="CELL WALL-BINDING PROTEIN YOCH"/>
    <property type="match status" value="1"/>
</dbReference>
<proteinExistence type="predicted"/>
<keyword evidence="5" id="KW-1185">Reference proteome</keyword>
<sequence>MGLISYQDTHVKRSSSMSFALRWKHENLRLILTLAAISFVMTFMFLVLLYGTATKSVSVVVNGQETIVQTKQWVLQRLLDEQAIKIGEHDHVSASLTAELKGGEKIYIDHATPIQLTADGETSTVYTTARTVESALLDLNITIGELDRISQEPDTALSANLPIQIVRVKKEIEQITEPIAFETEKKNDAELLKGKEKIVQEGAPGVLVKKKEKVFEDGELVSESIVDEKVQSASVKKIVAIGTKNPVVTLSASSDAGQEVSKVSKNGVTFDVKQVLNNVTLTAYSADVASTGKSEGSPGFGITFTGTKVSEGRTIAVDPKIIPLGWWVYIEGIGLRRAEDIGGAVKGKKIDVYYDNHEYANKFGLKRGYKVYVIGPKKPTQN</sequence>